<comment type="caution">
    <text evidence="3">The sequence shown here is derived from an EMBL/GenBank/DDBJ whole genome shotgun (WGS) entry which is preliminary data.</text>
</comment>
<sequence>MKREMAMLALSAAVALGCIGCGGNSGKDEQKPAETETKEPTESSEKTDGNADDTTSEKPFAGQTVRVTSWGGTYEETLRNIVKPAFEERTGATMEIVLGSAPLAQLKAEGDDPSVDVLHVNYYEMMNGKLLGVTKELDYDAMSNAPDLYDEAKENEYGVITNWGTRGFAYRNDLIDAPTSWKDLWNPEYAGKVIVSDVTFGGGYELAEMAAHAFFDTSLTDKSCWDGVFEKLEELAPNVYMVSTQHSDTDTALINGDAVIAIHTNGRTAMLSNDGHDEISYADLEEGLPGMPTYVAVAKNTKVPELANELVNELIGVEAEYAYATNNFYAPSNRKCEVPEELQPFMPYGEEAIQKLIFFDQEMITEEDRAEFVDRWNKVFKN</sequence>
<feature type="compositionally biased region" description="Basic and acidic residues" evidence="2">
    <location>
        <begin position="26"/>
        <end position="49"/>
    </location>
</feature>
<dbReference type="RefSeq" id="WP_033139843.1">
    <property type="nucleotide sequence ID" value="NZ_AP031413.1"/>
</dbReference>
<dbReference type="Gene3D" id="3.40.190.10">
    <property type="entry name" value="Periplasmic binding protein-like II"/>
    <property type="match status" value="2"/>
</dbReference>
<organism evidence="3 4">
    <name type="scientific">Blautia parvula</name>
    <dbReference type="NCBI Taxonomy" id="2877527"/>
    <lineage>
        <taxon>Bacteria</taxon>
        <taxon>Bacillati</taxon>
        <taxon>Bacillota</taxon>
        <taxon>Clostridia</taxon>
        <taxon>Lachnospirales</taxon>
        <taxon>Lachnospiraceae</taxon>
        <taxon>Blautia</taxon>
    </lineage>
</organism>
<name>A0ABQ0BMI1_9FIRM</name>
<evidence type="ECO:0000313" key="3">
    <source>
        <dbReference type="EMBL" id="GAA6497732.1"/>
    </source>
</evidence>
<keyword evidence="4" id="KW-1185">Reference proteome</keyword>
<dbReference type="EMBL" id="BAABZQ010000001">
    <property type="protein sequence ID" value="GAA6497732.1"/>
    <property type="molecule type" value="Genomic_DNA"/>
</dbReference>
<protein>
    <submittedName>
        <fullName evidence="3">ABC transporter substrate-binding protein</fullName>
    </submittedName>
</protein>
<feature type="region of interest" description="Disordered" evidence="2">
    <location>
        <begin position="22"/>
        <end position="62"/>
    </location>
</feature>
<dbReference type="PANTHER" id="PTHR30006:SF2">
    <property type="entry name" value="ABC TRANSPORTER SUBSTRATE-BINDING PROTEIN"/>
    <property type="match status" value="1"/>
</dbReference>
<gene>
    <name evidence="3" type="ORF">K340107D12_05480</name>
</gene>
<dbReference type="SUPFAM" id="SSF53850">
    <property type="entry name" value="Periplasmic binding protein-like II"/>
    <property type="match status" value="1"/>
</dbReference>
<dbReference type="Pfam" id="PF13343">
    <property type="entry name" value="SBP_bac_6"/>
    <property type="match status" value="1"/>
</dbReference>
<dbReference type="PROSITE" id="PS51257">
    <property type="entry name" value="PROKAR_LIPOPROTEIN"/>
    <property type="match status" value="1"/>
</dbReference>
<evidence type="ECO:0000313" key="4">
    <source>
        <dbReference type="Proteomes" id="UP001600941"/>
    </source>
</evidence>
<dbReference type="PANTHER" id="PTHR30006">
    <property type="entry name" value="THIAMINE-BINDING PERIPLASMIC PROTEIN-RELATED"/>
    <property type="match status" value="1"/>
</dbReference>
<keyword evidence="1" id="KW-0732">Signal</keyword>
<reference evidence="3 4" key="1">
    <citation type="submission" date="2024-04" db="EMBL/GenBank/DDBJ databases">
        <title>Defined microbial consortia suppress multidrug-resistant proinflammatory Enterobacteriaceae via ecological control.</title>
        <authorList>
            <person name="Furuichi M."/>
            <person name="Kawaguchi T."/>
            <person name="Pust M."/>
            <person name="Yasuma K."/>
            <person name="Plichta D."/>
            <person name="Hasegawa N."/>
            <person name="Ohya T."/>
            <person name="Bhattarai S."/>
            <person name="Sasajima S."/>
            <person name="Aoto Y."/>
            <person name="Tuganbaev T."/>
            <person name="Yaginuma M."/>
            <person name="Ueda M."/>
            <person name="Okahashi N."/>
            <person name="Amafuji K."/>
            <person name="Kiridooshi Y."/>
            <person name="Sugita K."/>
            <person name="Strazar M."/>
            <person name="Skelly A."/>
            <person name="Suda W."/>
            <person name="Hattori M."/>
            <person name="Nakamoto N."/>
            <person name="Caballero S."/>
            <person name="Norman J."/>
            <person name="Olle B."/>
            <person name="Tanoue T."/>
            <person name="Arita M."/>
            <person name="Bucci V."/>
            <person name="Atarashi K."/>
            <person name="Xavier R."/>
            <person name="Honda K."/>
        </authorList>
    </citation>
    <scope>NUCLEOTIDE SEQUENCE [LARGE SCALE GENOMIC DNA]</scope>
    <source>
        <strain evidence="4">k34-0107-D12</strain>
    </source>
</reference>
<proteinExistence type="predicted"/>
<accession>A0ABQ0BMI1</accession>
<dbReference type="Proteomes" id="UP001600941">
    <property type="component" value="Unassembled WGS sequence"/>
</dbReference>
<evidence type="ECO:0000256" key="1">
    <source>
        <dbReference type="ARBA" id="ARBA00022729"/>
    </source>
</evidence>
<evidence type="ECO:0000256" key="2">
    <source>
        <dbReference type="SAM" id="MobiDB-lite"/>
    </source>
</evidence>